<reference evidence="1 2" key="1">
    <citation type="journal article" date="2016" name="Nat. Commun.">
        <title>Thousands of microbial genomes shed light on interconnected biogeochemical processes in an aquifer system.</title>
        <authorList>
            <person name="Anantharaman K."/>
            <person name="Brown C.T."/>
            <person name="Hug L.A."/>
            <person name="Sharon I."/>
            <person name="Castelle C.J."/>
            <person name="Probst A.J."/>
            <person name="Thomas B.C."/>
            <person name="Singh A."/>
            <person name="Wilkins M.J."/>
            <person name="Karaoz U."/>
            <person name="Brodie E.L."/>
            <person name="Williams K.H."/>
            <person name="Hubbard S.S."/>
            <person name="Banfield J.F."/>
        </authorList>
    </citation>
    <scope>NUCLEOTIDE SEQUENCE [LARGE SCALE GENOMIC DNA]</scope>
</reference>
<organism evidence="1 2">
    <name type="scientific">Candidatus Sungbacteria bacterium RIFCSPHIGHO2_02_FULL_47_11</name>
    <dbReference type="NCBI Taxonomy" id="1802270"/>
    <lineage>
        <taxon>Bacteria</taxon>
        <taxon>Candidatus Sungiibacteriota</taxon>
    </lineage>
</organism>
<sequence>MENKEKLPKFNPEFRYLENPRILELQRLLDDILVAEDENFRNNRLILFQERWGELLEKYSKETDVDQTELKQLFKFFRYNMRILDKGGMLLGRSRVGIFMSVENEKLINQFDSLVEE</sequence>
<dbReference type="AlphaFoldDB" id="A0A1G2KIT8"/>
<dbReference type="Proteomes" id="UP000179023">
    <property type="component" value="Unassembled WGS sequence"/>
</dbReference>
<dbReference type="EMBL" id="MHQI01000041">
    <property type="protein sequence ID" value="OGZ99357.1"/>
    <property type="molecule type" value="Genomic_DNA"/>
</dbReference>
<evidence type="ECO:0000313" key="1">
    <source>
        <dbReference type="EMBL" id="OGZ99357.1"/>
    </source>
</evidence>
<comment type="caution">
    <text evidence="1">The sequence shown here is derived from an EMBL/GenBank/DDBJ whole genome shotgun (WGS) entry which is preliminary data.</text>
</comment>
<gene>
    <name evidence="1" type="ORF">A3C07_03230</name>
</gene>
<name>A0A1G2KIT8_9BACT</name>
<evidence type="ECO:0000313" key="2">
    <source>
        <dbReference type="Proteomes" id="UP000179023"/>
    </source>
</evidence>
<dbReference type="STRING" id="1802270.A3C07_03230"/>
<protein>
    <submittedName>
        <fullName evidence="1">Uncharacterized protein</fullName>
    </submittedName>
</protein>
<accession>A0A1G2KIT8</accession>
<proteinExistence type="predicted"/>